<comment type="caution">
    <text evidence="12">The sequence shown here is derived from an EMBL/GenBank/DDBJ whole genome shotgun (WGS) entry which is preliminary data.</text>
</comment>
<dbReference type="EC" id="2.7.11.1" evidence="2"/>
<dbReference type="GO" id="GO:0005524">
    <property type="term" value="F:ATP binding"/>
    <property type="evidence" value="ECO:0007669"/>
    <property type="project" value="UniProtKB-KW"/>
</dbReference>
<dbReference type="SMART" id="SM00220">
    <property type="entry name" value="S_TKc"/>
    <property type="match status" value="1"/>
</dbReference>
<dbReference type="InterPro" id="IPR008271">
    <property type="entry name" value="Ser/Thr_kinase_AS"/>
</dbReference>
<evidence type="ECO:0000313" key="12">
    <source>
        <dbReference type="EMBL" id="KAJ0989421.1"/>
    </source>
</evidence>
<evidence type="ECO:0000256" key="5">
    <source>
        <dbReference type="ARBA" id="ARBA00022741"/>
    </source>
</evidence>
<dbReference type="SUPFAM" id="SSF56112">
    <property type="entry name" value="Protein kinase-like (PK-like)"/>
    <property type="match status" value="1"/>
</dbReference>
<feature type="domain" description="Protein kinase" evidence="11">
    <location>
        <begin position="142"/>
        <end position="466"/>
    </location>
</feature>
<keyword evidence="4" id="KW-0808">Transferase</keyword>
<evidence type="ECO:0000256" key="2">
    <source>
        <dbReference type="ARBA" id="ARBA00012513"/>
    </source>
</evidence>
<feature type="compositionally biased region" description="Basic and acidic residues" evidence="10">
    <location>
        <begin position="1"/>
        <end position="16"/>
    </location>
</feature>
<dbReference type="PROSITE" id="PS00108">
    <property type="entry name" value="PROTEIN_KINASE_ST"/>
    <property type="match status" value="1"/>
</dbReference>
<feature type="compositionally biased region" description="Low complexity" evidence="10">
    <location>
        <begin position="91"/>
        <end position="108"/>
    </location>
</feature>
<dbReference type="PANTHER" id="PTHR45637">
    <property type="entry name" value="FLIPPASE KINASE 1-RELATED"/>
    <property type="match status" value="1"/>
</dbReference>
<dbReference type="OrthoDB" id="432483at2759"/>
<evidence type="ECO:0000256" key="1">
    <source>
        <dbReference type="ARBA" id="ARBA00009903"/>
    </source>
</evidence>
<dbReference type="FunFam" id="1.10.510.10:FF:000028">
    <property type="entry name" value="serine/threonine-protein kinase D6PK-like"/>
    <property type="match status" value="1"/>
</dbReference>
<dbReference type="CDD" id="cd05574">
    <property type="entry name" value="STKc_phototropin_like"/>
    <property type="match status" value="1"/>
</dbReference>
<evidence type="ECO:0000313" key="13">
    <source>
        <dbReference type="Proteomes" id="UP001085076"/>
    </source>
</evidence>
<comment type="catalytic activity">
    <reaction evidence="8">
        <text>L-threonyl-[protein] + ATP = O-phospho-L-threonyl-[protein] + ADP + H(+)</text>
        <dbReference type="Rhea" id="RHEA:46608"/>
        <dbReference type="Rhea" id="RHEA-COMP:11060"/>
        <dbReference type="Rhea" id="RHEA-COMP:11605"/>
        <dbReference type="ChEBI" id="CHEBI:15378"/>
        <dbReference type="ChEBI" id="CHEBI:30013"/>
        <dbReference type="ChEBI" id="CHEBI:30616"/>
        <dbReference type="ChEBI" id="CHEBI:61977"/>
        <dbReference type="ChEBI" id="CHEBI:456216"/>
        <dbReference type="EC" id="2.7.11.1"/>
    </reaction>
</comment>
<dbReference type="InterPro" id="IPR000719">
    <property type="entry name" value="Prot_kinase_dom"/>
</dbReference>
<keyword evidence="5" id="KW-0547">Nucleotide-binding</keyword>
<dbReference type="PROSITE" id="PS50011">
    <property type="entry name" value="PROTEIN_KINASE_DOM"/>
    <property type="match status" value="1"/>
</dbReference>
<feature type="compositionally biased region" description="Polar residues" evidence="10">
    <location>
        <begin position="73"/>
        <end position="90"/>
    </location>
</feature>
<dbReference type="Gene3D" id="3.30.200.20">
    <property type="entry name" value="Phosphorylase Kinase, domain 1"/>
    <property type="match status" value="1"/>
</dbReference>
<dbReference type="Proteomes" id="UP001085076">
    <property type="component" value="Miscellaneous, Linkage group lg01"/>
</dbReference>
<dbReference type="Pfam" id="PF00069">
    <property type="entry name" value="Pkinase"/>
    <property type="match status" value="2"/>
</dbReference>
<feature type="compositionally biased region" description="Gly residues" evidence="10">
    <location>
        <begin position="508"/>
        <end position="521"/>
    </location>
</feature>
<keyword evidence="13" id="KW-1185">Reference proteome</keyword>
<accession>A0A9D5DCL4</accession>
<gene>
    <name evidence="12" type="ORF">J5N97_007777</name>
</gene>
<keyword evidence="3" id="KW-0723">Serine/threonine-protein kinase</keyword>
<dbReference type="GO" id="GO:0004674">
    <property type="term" value="F:protein serine/threonine kinase activity"/>
    <property type="evidence" value="ECO:0007669"/>
    <property type="project" value="UniProtKB-KW"/>
</dbReference>
<dbReference type="FunFam" id="1.10.510.10:FF:000295">
    <property type="entry name" value="Serine/threonine-protein kinase AGC1-7"/>
    <property type="match status" value="1"/>
</dbReference>
<comment type="similarity">
    <text evidence="1">Belongs to the protein kinase superfamily. AGC Ser/Thr protein kinase family.</text>
</comment>
<name>A0A9D5DCL4_9LILI</name>
<feature type="region of interest" description="Disordered" evidence="10">
    <location>
        <begin position="499"/>
        <end position="536"/>
    </location>
</feature>
<evidence type="ECO:0000259" key="11">
    <source>
        <dbReference type="PROSITE" id="PS50011"/>
    </source>
</evidence>
<evidence type="ECO:0000256" key="4">
    <source>
        <dbReference type="ARBA" id="ARBA00022679"/>
    </source>
</evidence>
<feature type="compositionally biased region" description="Low complexity" evidence="10">
    <location>
        <begin position="51"/>
        <end position="72"/>
    </location>
</feature>
<evidence type="ECO:0000256" key="3">
    <source>
        <dbReference type="ARBA" id="ARBA00022527"/>
    </source>
</evidence>
<dbReference type="InterPro" id="IPR011009">
    <property type="entry name" value="Kinase-like_dom_sf"/>
</dbReference>
<dbReference type="Gene3D" id="1.10.510.10">
    <property type="entry name" value="Transferase(Phosphotransferase) domain 1"/>
    <property type="match status" value="1"/>
</dbReference>
<evidence type="ECO:0000256" key="9">
    <source>
        <dbReference type="ARBA" id="ARBA00048679"/>
    </source>
</evidence>
<evidence type="ECO:0000256" key="7">
    <source>
        <dbReference type="ARBA" id="ARBA00022840"/>
    </source>
</evidence>
<proteinExistence type="inferred from homology"/>
<organism evidence="12 13">
    <name type="scientific">Dioscorea zingiberensis</name>
    <dbReference type="NCBI Taxonomy" id="325984"/>
    <lineage>
        <taxon>Eukaryota</taxon>
        <taxon>Viridiplantae</taxon>
        <taxon>Streptophyta</taxon>
        <taxon>Embryophyta</taxon>
        <taxon>Tracheophyta</taxon>
        <taxon>Spermatophyta</taxon>
        <taxon>Magnoliopsida</taxon>
        <taxon>Liliopsida</taxon>
        <taxon>Dioscoreales</taxon>
        <taxon>Dioscoreaceae</taxon>
        <taxon>Dioscorea</taxon>
    </lineage>
</organism>
<reference evidence="12" key="1">
    <citation type="submission" date="2021-03" db="EMBL/GenBank/DDBJ databases">
        <authorList>
            <person name="Li Z."/>
            <person name="Yang C."/>
        </authorList>
    </citation>
    <scope>NUCLEOTIDE SEQUENCE</scope>
    <source>
        <strain evidence="12">Dzin_1.0</strain>
        <tissue evidence="12">Leaf</tissue>
    </source>
</reference>
<keyword evidence="6" id="KW-0418">Kinase</keyword>
<comment type="catalytic activity">
    <reaction evidence="9">
        <text>L-seryl-[protein] + ATP = O-phospho-L-seryl-[protein] + ADP + H(+)</text>
        <dbReference type="Rhea" id="RHEA:17989"/>
        <dbReference type="Rhea" id="RHEA-COMP:9863"/>
        <dbReference type="Rhea" id="RHEA-COMP:11604"/>
        <dbReference type="ChEBI" id="CHEBI:15378"/>
        <dbReference type="ChEBI" id="CHEBI:29999"/>
        <dbReference type="ChEBI" id="CHEBI:30616"/>
        <dbReference type="ChEBI" id="CHEBI:83421"/>
        <dbReference type="ChEBI" id="CHEBI:456216"/>
        <dbReference type="EC" id="2.7.11.1"/>
    </reaction>
</comment>
<keyword evidence="7" id="KW-0067">ATP-binding</keyword>
<evidence type="ECO:0000256" key="10">
    <source>
        <dbReference type="SAM" id="MobiDB-lite"/>
    </source>
</evidence>
<reference evidence="12" key="2">
    <citation type="journal article" date="2022" name="Hortic Res">
        <title>The genome of Dioscorea zingiberensis sheds light on the biosynthesis, origin and evolution of the medicinally important diosgenin saponins.</title>
        <authorList>
            <person name="Li Y."/>
            <person name="Tan C."/>
            <person name="Li Z."/>
            <person name="Guo J."/>
            <person name="Li S."/>
            <person name="Chen X."/>
            <person name="Wang C."/>
            <person name="Dai X."/>
            <person name="Yang H."/>
            <person name="Song W."/>
            <person name="Hou L."/>
            <person name="Xu J."/>
            <person name="Tong Z."/>
            <person name="Xu A."/>
            <person name="Yuan X."/>
            <person name="Wang W."/>
            <person name="Yang Q."/>
            <person name="Chen L."/>
            <person name="Sun Z."/>
            <person name="Wang K."/>
            <person name="Pan B."/>
            <person name="Chen J."/>
            <person name="Bao Y."/>
            <person name="Liu F."/>
            <person name="Qi X."/>
            <person name="Gang D.R."/>
            <person name="Wen J."/>
            <person name="Li J."/>
        </authorList>
    </citation>
    <scope>NUCLEOTIDE SEQUENCE</scope>
    <source>
        <strain evidence="12">Dzin_1.0</strain>
    </source>
</reference>
<protein>
    <recommendedName>
        <fullName evidence="2">non-specific serine/threonine protein kinase</fullName>
        <ecNumber evidence="2">2.7.11.1</ecNumber>
    </recommendedName>
</protein>
<evidence type="ECO:0000256" key="6">
    <source>
        <dbReference type="ARBA" id="ARBA00022777"/>
    </source>
</evidence>
<dbReference type="EMBL" id="JAGGNH010000001">
    <property type="protein sequence ID" value="KAJ0989421.1"/>
    <property type="molecule type" value="Genomic_DNA"/>
</dbReference>
<feature type="region of interest" description="Disordered" evidence="10">
    <location>
        <begin position="1"/>
        <end position="116"/>
    </location>
</feature>
<evidence type="ECO:0000256" key="8">
    <source>
        <dbReference type="ARBA" id="ARBA00047899"/>
    </source>
</evidence>
<sequence length="536" mass="58266">MDIKTDRPLLSKKKLDPISINEQQTGIDTCPFPSPLPLANQTNDSFNDAKVPPVSSETGSTSPSTSTSSSSVCTKVNDTATVSDSGTTAQSRGSGSSSPRSNSLDSSSVYSTPVRRHTGGDCRWEAIRLADSGDSPLGLAHFRLLKRLGYGDIGSVYLVELRGTSAYFAMKVMDRASLVSRNKVLRAQTEREILGLLDHPFLPTLYSHFETDKFYCLVMEYCSGGNLHSLRQKQPNKYFTEHAARFYASEVLLALEYLHMLGVVYRDLKPENVLVREEGHIMLSDFDLSLRCSVNPTLVKSSSVHGGGGGGILDSENAVQGCIQPTAFFPRILPKRNRKSKSDFGVGNVNLPELMAEPTNARSMSFVGTHEYLAPEIIRGEGHGSAVDWWTFGIFLFELLHGTTPFKGAGNRATLFNVVGQPLRFPDTPSVSMVARDLIRGLLVKDPQKRIAYRRGATEIKQHPFFDGVNWALIRSTTPPHVPDAVDFSQYAVKEKKGTENGVDAGISSGGGGGSGGGGSKGNANDSSSYLDFEYF</sequence>
<dbReference type="AlphaFoldDB" id="A0A9D5DCL4"/>
<dbReference type="FunFam" id="3.30.200.20:FF:000333">
    <property type="entry name" value="Serine/threonine-protein kinase AGC1-5"/>
    <property type="match status" value="1"/>
</dbReference>